<sequence>MRVFVFGGGGDVGEHVLRQLAERGHESVTMAETQNRAEELRMLGASEVVVTKEKEFSGVLKGCEAIVYIAGANPIAGENKNILVDHQAVIRSVEAAQQENIRRFIYVSPVHPDESDESKETGGKEQPEELVKRSGFIYTVIRPSNSVSKPGKGNIAISPADSGIDDEIPYEDVAAVVVEALESQEAFNQSFGIAAGETPIKEAFRSLQ</sequence>
<evidence type="ECO:0000313" key="3">
    <source>
        <dbReference type="EMBL" id="MFD1862834.1"/>
    </source>
</evidence>
<dbReference type="PANTHER" id="PTHR15020">
    <property type="entry name" value="FLAVIN REDUCTASE-RELATED"/>
    <property type="match status" value="1"/>
</dbReference>
<reference evidence="4" key="1">
    <citation type="journal article" date="2019" name="Int. J. Syst. Evol. Microbiol.">
        <title>The Global Catalogue of Microorganisms (GCM) 10K type strain sequencing project: providing services to taxonomists for standard genome sequencing and annotation.</title>
        <authorList>
            <consortium name="The Broad Institute Genomics Platform"/>
            <consortium name="The Broad Institute Genome Sequencing Center for Infectious Disease"/>
            <person name="Wu L."/>
            <person name="Ma J."/>
        </authorList>
    </citation>
    <scope>NUCLEOTIDE SEQUENCE [LARGE SCALE GENOMIC DNA]</scope>
    <source>
        <strain evidence="4">CGMCC 1.15475</strain>
    </source>
</reference>
<comment type="caution">
    <text evidence="3">The sequence shown here is derived from an EMBL/GenBank/DDBJ whole genome shotgun (WGS) entry which is preliminary data.</text>
</comment>
<dbReference type="SUPFAM" id="SSF51735">
    <property type="entry name" value="NAD(P)-binding Rossmann-fold domains"/>
    <property type="match status" value="1"/>
</dbReference>
<accession>A0ABW4QGZ8</accession>
<evidence type="ECO:0000259" key="2">
    <source>
        <dbReference type="Pfam" id="PF13460"/>
    </source>
</evidence>
<name>A0ABW4QGZ8_9BACL</name>
<feature type="compositionally biased region" description="Basic and acidic residues" evidence="1">
    <location>
        <begin position="118"/>
        <end position="128"/>
    </location>
</feature>
<dbReference type="Proteomes" id="UP001597273">
    <property type="component" value="Unassembled WGS sequence"/>
</dbReference>
<dbReference type="Pfam" id="PF13460">
    <property type="entry name" value="NAD_binding_10"/>
    <property type="match status" value="1"/>
</dbReference>
<dbReference type="InterPro" id="IPR016040">
    <property type="entry name" value="NAD(P)-bd_dom"/>
</dbReference>
<protein>
    <submittedName>
        <fullName evidence="3">NAD(P)H-binding protein</fullName>
    </submittedName>
</protein>
<proteinExistence type="predicted"/>
<gene>
    <name evidence="3" type="ORF">ACFSDB_07815</name>
</gene>
<evidence type="ECO:0000313" key="4">
    <source>
        <dbReference type="Proteomes" id="UP001597273"/>
    </source>
</evidence>
<dbReference type="PANTHER" id="PTHR15020:SF50">
    <property type="entry name" value="UPF0659 PROTEIN YMR090W"/>
    <property type="match status" value="1"/>
</dbReference>
<evidence type="ECO:0000256" key="1">
    <source>
        <dbReference type="SAM" id="MobiDB-lite"/>
    </source>
</evidence>
<dbReference type="RefSeq" id="WP_204891747.1">
    <property type="nucleotide sequence ID" value="NZ_JBHUFW010000005.1"/>
</dbReference>
<dbReference type="InterPro" id="IPR036291">
    <property type="entry name" value="NAD(P)-bd_dom_sf"/>
</dbReference>
<keyword evidence="4" id="KW-1185">Reference proteome</keyword>
<feature type="domain" description="NAD(P)-binding" evidence="2">
    <location>
        <begin position="7"/>
        <end position="183"/>
    </location>
</feature>
<organism evidence="3 4">
    <name type="scientific">Planococcus chinensis</name>
    <dbReference type="NCBI Taxonomy" id="272917"/>
    <lineage>
        <taxon>Bacteria</taxon>
        <taxon>Bacillati</taxon>
        <taxon>Bacillota</taxon>
        <taxon>Bacilli</taxon>
        <taxon>Bacillales</taxon>
        <taxon>Caryophanaceae</taxon>
        <taxon>Planococcus</taxon>
    </lineage>
</organism>
<dbReference type="Gene3D" id="3.40.50.720">
    <property type="entry name" value="NAD(P)-binding Rossmann-like Domain"/>
    <property type="match status" value="1"/>
</dbReference>
<dbReference type="EMBL" id="JBHUFW010000005">
    <property type="protein sequence ID" value="MFD1862834.1"/>
    <property type="molecule type" value="Genomic_DNA"/>
</dbReference>
<feature type="region of interest" description="Disordered" evidence="1">
    <location>
        <begin position="109"/>
        <end position="128"/>
    </location>
</feature>